<proteinExistence type="inferred from homology"/>
<evidence type="ECO:0000256" key="2">
    <source>
        <dbReference type="ARBA" id="ARBA00022741"/>
    </source>
</evidence>
<organism evidence="5">
    <name type="scientific">marine sediment metagenome</name>
    <dbReference type="NCBI Taxonomy" id="412755"/>
    <lineage>
        <taxon>unclassified sequences</taxon>
        <taxon>metagenomes</taxon>
        <taxon>ecological metagenomes</taxon>
    </lineage>
</organism>
<comment type="similarity">
    <text evidence="1">Belongs to the universal stress protein A family.</text>
</comment>
<dbReference type="SUPFAM" id="SSF52402">
    <property type="entry name" value="Adenine nucleotide alpha hydrolases-like"/>
    <property type="match status" value="1"/>
</dbReference>
<evidence type="ECO:0000313" key="5">
    <source>
        <dbReference type="EMBL" id="GAI18141.1"/>
    </source>
</evidence>
<dbReference type="GO" id="GO:0005524">
    <property type="term" value="F:ATP binding"/>
    <property type="evidence" value="ECO:0007669"/>
    <property type="project" value="UniProtKB-KW"/>
</dbReference>
<dbReference type="InterPro" id="IPR006016">
    <property type="entry name" value="UspA"/>
</dbReference>
<comment type="caution">
    <text evidence="5">The sequence shown here is derived from an EMBL/GenBank/DDBJ whole genome shotgun (WGS) entry which is preliminary data.</text>
</comment>
<keyword evidence="3" id="KW-0067">ATP-binding</keyword>
<gene>
    <name evidence="5" type="ORF">S06H3_14299</name>
</gene>
<sequence>MRKILIPLDGSKVGEAALPYVEGLVSKLSPRVKVELTLLQVVSLLTHYIAAGEAVAPILYTEKEMEQIKQEARGYLNKIGEGIRSEKISVEIRVGIGSAAEEIIKVADEIDVDLIAMSTHGRSGISRWAFGSVTDHVLRGGHKPVLVVRAPKEAAQA</sequence>
<name>X1MJA6_9ZZZZ</name>
<reference evidence="5" key="1">
    <citation type="journal article" date="2014" name="Front. Microbiol.">
        <title>High frequency of phylogenetically diverse reductive dehalogenase-homologous genes in deep subseafloor sedimentary metagenomes.</title>
        <authorList>
            <person name="Kawai M."/>
            <person name="Futagami T."/>
            <person name="Toyoda A."/>
            <person name="Takaki Y."/>
            <person name="Nishi S."/>
            <person name="Hori S."/>
            <person name="Arai W."/>
            <person name="Tsubouchi T."/>
            <person name="Morono Y."/>
            <person name="Uchiyama I."/>
            <person name="Ito T."/>
            <person name="Fujiyama A."/>
            <person name="Inagaki F."/>
            <person name="Takami H."/>
        </authorList>
    </citation>
    <scope>NUCLEOTIDE SEQUENCE</scope>
    <source>
        <strain evidence="5">Expedition CK06-06</strain>
    </source>
</reference>
<accession>X1MJA6</accession>
<evidence type="ECO:0000256" key="1">
    <source>
        <dbReference type="ARBA" id="ARBA00008791"/>
    </source>
</evidence>
<evidence type="ECO:0000259" key="4">
    <source>
        <dbReference type="Pfam" id="PF00582"/>
    </source>
</evidence>
<evidence type="ECO:0000256" key="3">
    <source>
        <dbReference type="ARBA" id="ARBA00022840"/>
    </source>
</evidence>
<dbReference type="PANTHER" id="PTHR46268:SF27">
    <property type="entry name" value="UNIVERSAL STRESS PROTEIN RV2623"/>
    <property type="match status" value="1"/>
</dbReference>
<dbReference type="Pfam" id="PF00582">
    <property type="entry name" value="Usp"/>
    <property type="match status" value="1"/>
</dbReference>
<keyword evidence="2" id="KW-0547">Nucleotide-binding</keyword>
<dbReference type="InterPro" id="IPR014729">
    <property type="entry name" value="Rossmann-like_a/b/a_fold"/>
</dbReference>
<dbReference type="CDD" id="cd23659">
    <property type="entry name" value="USP_At3g01520-like"/>
    <property type="match status" value="1"/>
</dbReference>
<dbReference type="PRINTS" id="PR01438">
    <property type="entry name" value="UNVRSLSTRESS"/>
</dbReference>
<protein>
    <recommendedName>
        <fullName evidence="4">UspA domain-containing protein</fullName>
    </recommendedName>
</protein>
<dbReference type="EMBL" id="BARV01006990">
    <property type="protein sequence ID" value="GAI18141.1"/>
    <property type="molecule type" value="Genomic_DNA"/>
</dbReference>
<feature type="domain" description="UspA" evidence="4">
    <location>
        <begin position="1"/>
        <end position="149"/>
    </location>
</feature>
<dbReference type="AlphaFoldDB" id="X1MJA6"/>
<dbReference type="InterPro" id="IPR006015">
    <property type="entry name" value="Universal_stress_UspA"/>
</dbReference>
<dbReference type="Gene3D" id="3.40.50.620">
    <property type="entry name" value="HUPs"/>
    <property type="match status" value="1"/>
</dbReference>
<dbReference type="PANTHER" id="PTHR46268">
    <property type="entry name" value="STRESS RESPONSE PROTEIN NHAX"/>
    <property type="match status" value="1"/>
</dbReference>